<feature type="domain" description="SnoaL-like" evidence="1">
    <location>
        <begin position="7"/>
        <end position="104"/>
    </location>
</feature>
<protein>
    <submittedName>
        <fullName evidence="2">Nuclear transport factor 2 family protein</fullName>
    </submittedName>
</protein>
<dbReference type="InterPro" id="IPR037401">
    <property type="entry name" value="SnoaL-like"/>
</dbReference>
<gene>
    <name evidence="2" type="ORF">LKD31_13480</name>
</gene>
<proteinExistence type="predicted"/>
<dbReference type="InterPro" id="IPR032710">
    <property type="entry name" value="NTF2-like_dom_sf"/>
</dbReference>
<comment type="caution">
    <text evidence="2">The sequence shown here is derived from an EMBL/GenBank/DDBJ whole genome shotgun (WGS) entry which is preliminary data.</text>
</comment>
<dbReference type="SUPFAM" id="SSF54427">
    <property type="entry name" value="NTF2-like"/>
    <property type="match status" value="1"/>
</dbReference>
<name>A0AAE3DII8_9FIRM</name>
<dbReference type="EMBL" id="JAJEQC010000023">
    <property type="protein sequence ID" value="MCC2138003.1"/>
    <property type="molecule type" value="Genomic_DNA"/>
</dbReference>
<sequence>MKVDVIKKYFQSWLDNDVEIVKQTFSENALYSECYGPEYHGLSQIVTWFENWNNKGQVLEWTIKRIFEQNQTLIVEWYFRCNYDGKIDGFDGVTIADFDKDMKILKLCEFQSKAEHYYPYES</sequence>
<keyword evidence="3" id="KW-1185">Reference proteome</keyword>
<reference evidence="2" key="1">
    <citation type="submission" date="2021-10" db="EMBL/GenBank/DDBJ databases">
        <title>Anaerobic single-cell dispensing facilitates the cultivation of human gut bacteria.</title>
        <authorList>
            <person name="Afrizal A."/>
        </authorList>
    </citation>
    <scope>NUCLEOTIDE SEQUENCE</scope>
    <source>
        <strain evidence="2">CLA-AA-H250</strain>
    </source>
</reference>
<dbReference type="AlphaFoldDB" id="A0AAE3DII8"/>
<evidence type="ECO:0000259" key="1">
    <source>
        <dbReference type="Pfam" id="PF12680"/>
    </source>
</evidence>
<accession>A0AAE3DII8</accession>
<organism evidence="2 3">
    <name type="scientific">Hominenteromicrobium mulieris</name>
    <dbReference type="NCBI Taxonomy" id="2885357"/>
    <lineage>
        <taxon>Bacteria</taxon>
        <taxon>Bacillati</taxon>
        <taxon>Bacillota</taxon>
        <taxon>Clostridia</taxon>
        <taxon>Eubacteriales</taxon>
        <taxon>Oscillospiraceae</taxon>
        <taxon>Hominenteromicrobium</taxon>
    </lineage>
</organism>
<dbReference type="Proteomes" id="UP001199424">
    <property type="component" value="Unassembled WGS sequence"/>
</dbReference>
<dbReference type="RefSeq" id="WP_147513982.1">
    <property type="nucleotide sequence ID" value="NZ_JAJEQC010000023.1"/>
</dbReference>
<evidence type="ECO:0000313" key="3">
    <source>
        <dbReference type="Proteomes" id="UP001199424"/>
    </source>
</evidence>
<dbReference type="Pfam" id="PF12680">
    <property type="entry name" value="SnoaL_2"/>
    <property type="match status" value="1"/>
</dbReference>
<evidence type="ECO:0000313" key="2">
    <source>
        <dbReference type="EMBL" id="MCC2138003.1"/>
    </source>
</evidence>
<dbReference type="Gene3D" id="3.10.450.50">
    <property type="match status" value="1"/>
</dbReference>